<accession>A0AAQ4FKJ0</accession>
<dbReference type="Proteomes" id="UP001321473">
    <property type="component" value="Unassembled WGS sequence"/>
</dbReference>
<comment type="caution">
    <text evidence="2">The sequence shown here is derived from an EMBL/GenBank/DDBJ whole genome shotgun (WGS) entry which is preliminary data.</text>
</comment>
<gene>
    <name evidence="2" type="ORF">V5799_022950</name>
</gene>
<proteinExistence type="predicted"/>
<feature type="compositionally biased region" description="Acidic residues" evidence="1">
    <location>
        <begin position="1"/>
        <end position="11"/>
    </location>
</feature>
<evidence type="ECO:0000313" key="2">
    <source>
        <dbReference type="EMBL" id="KAK8787273.1"/>
    </source>
</evidence>
<sequence length="179" mass="19870">MEDEDSEDESSTETFREPASDANPDAEENDNDGADNWTPVMQARARRRVKLEKAKEDKKARAAARKLQTPAGRDAATNWEKTSGKVPSRRKPPLPKTDVKVILRPKQGLPLKQYPQLLIEKAIQAATGHRPACGRESFIIKNRPGSNIIITSTLSNGTARQIKQIGQLSIRGVNYEVKT</sequence>
<keyword evidence="3" id="KW-1185">Reference proteome</keyword>
<reference evidence="2 3" key="1">
    <citation type="journal article" date="2023" name="Arcadia Sci">
        <title>De novo assembly of a long-read Amblyomma americanum tick genome.</title>
        <authorList>
            <person name="Chou S."/>
            <person name="Poskanzer K.E."/>
            <person name="Rollins M."/>
            <person name="Thuy-Boun P.S."/>
        </authorList>
    </citation>
    <scope>NUCLEOTIDE SEQUENCE [LARGE SCALE GENOMIC DNA]</scope>
    <source>
        <strain evidence="2">F_SG_1</strain>
        <tissue evidence="2">Salivary glands</tissue>
    </source>
</reference>
<evidence type="ECO:0000313" key="3">
    <source>
        <dbReference type="Proteomes" id="UP001321473"/>
    </source>
</evidence>
<feature type="compositionally biased region" description="Basic and acidic residues" evidence="1">
    <location>
        <begin position="51"/>
        <end position="60"/>
    </location>
</feature>
<name>A0AAQ4FKJ0_AMBAM</name>
<dbReference type="EMBL" id="JARKHS020001963">
    <property type="protein sequence ID" value="KAK8787273.1"/>
    <property type="molecule type" value="Genomic_DNA"/>
</dbReference>
<dbReference type="AlphaFoldDB" id="A0AAQ4FKJ0"/>
<evidence type="ECO:0000256" key="1">
    <source>
        <dbReference type="SAM" id="MobiDB-lite"/>
    </source>
</evidence>
<protein>
    <submittedName>
        <fullName evidence="2">Uncharacterized protein</fullName>
    </submittedName>
</protein>
<organism evidence="2 3">
    <name type="scientific">Amblyomma americanum</name>
    <name type="common">Lone star tick</name>
    <dbReference type="NCBI Taxonomy" id="6943"/>
    <lineage>
        <taxon>Eukaryota</taxon>
        <taxon>Metazoa</taxon>
        <taxon>Ecdysozoa</taxon>
        <taxon>Arthropoda</taxon>
        <taxon>Chelicerata</taxon>
        <taxon>Arachnida</taxon>
        <taxon>Acari</taxon>
        <taxon>Parasitiformes</taxon>
        <taxon>Ixodida</taxon>
        <taxon>Ixodoidea</taxon>
        <taxon>Ixodidae</taxon>
        <taxon>Amblyomminae</taxon>
        <taxon>Amblyomma</taxon>
    </lineage>
</organism>
<feature type="region of interest" description="Disordered" evidence="1">
    <location>
        <begin position="1"/>
        <end position="96"/>
    </location>
</feature>
<feature type="compositionally biased region" description="Acidic residues" evidence="1">
    <location>
        <begin position="24"/>
        <end position="33"/>
    </location>
</feature>